<feature type="transmembrane region" description="Helical" evidence="1">
    <location>
        <begin position="29"/>
        <end position="45"/>
    </location>
</feature>
<evidence type="ECO:0000313" key="2">
    <source>
        <dbReference type="EMBL" id="QJA70336.1"/>
    </source>
</evidence>
<keyword evidence="1" id="KW-1133">Transmembrane helix</keyword>
<keyword evidence="1" id="KW-0812">Transmembrane</keyword>
<evidence type="ECO:0000256" key="1">
    <source>
        <dbReference type="SAM" id="Phobius"/>
    </source>
</evidence>
<evidence type="ECO:0008006" key="3">
    <source>
        <dbReference type="Google" id="ProtNLM"/>
    </source>
</evidence>
<sequence>MIVGILWILVGIVVMLVGASRPDIDKMPALLGAVWIVGGGLYLRLEQIIKELRK</sequence>
<proteinExistence type="predicted"/>
<keyword evidence="1" id="KW-0472">Membrane</keyword>
<dbReference type="EMBL" id="MT141784">
    <property type="protein sequence ID" value="QJA70336.1"/>
    <property type="molecule type" value="Genomic_DNA"/>
</dbReference>
<accession>A0A6M3JKG9</accession>
<protein>
    <recommendedName>
        <fullName evidence="3">Holin</fullName>
    </recommendedName>
</protein>
<reference evidence="2" key="1">
    <citation type="submission" date="2020-03" db="EMBL/GenBank/DDBJ databases">
        <title>The deep terrestrial virosphere.</title>
        <authorList>
            <person name="Holmfeldt K."/>
            <person name="Nilsson E."/>
            <person name="Simone D."/>
            <person name="Lopez-Fernandez M."/>
            <person name="Wu X."/>
            <person name="de Brujin I."/>
            <person name="Lundin D."/>
            <person name="Andersson A."/>
            <person name="Bertilsson S."/>
            <person name="Dopson M."/>
        </authorList>
    </citation>
    <scope>NUCLEOTIDE SEQUENCE</scope>
    <source>
        <strain evidence="2">MM415A03784</strain>
    </source>
</reference>
<organism evidence="2">
    <name type="scientific">viral metagenome</name>
    <dbReference type="NCBI Taxonomy" id="1070528"/>
    <lineage>
        <taxon>unclassified sequences</taxon>
        <taxon>metagenomes</taxon>
        <taxon>organismal metagenomes</taxon>
    </lineage>
</organism>
<dbReference type="AlphaFoldDB" id="A0A6M3JKG9"/>
<gene>
    <name evidence="2" type="ORF">MM415A03784_0009</name>
</gene>
<name>A0A6M3JKG9_9ZZZZ</name>